<accession>A0ABS8SFC8</accession>
<proteinExistence type="predicted"/>
<dbReference type="EMBL" id="JACEIK010000457">
    <property type="protein sequence ID" value="MCD7457474.1"/>
    <property type="molecule type" value="Genomic_DNA"/>
</dbReference>
<name>A0ABS8SFC8_DATST</name>
<feature type="region of interest" description="Disordered" evidence="1">
    <location>
        <begin position="67"/>
        <end position="99"/>
    </location>
</feature>
<feature type="compositionally biased region" description="Basic and acidic residues" evidence="1">
    <location>
        <begin position="82"/>
        <end position="95"/>
    </location>
</feature>
<comment type="caution">
    <text evidence="2">The sequence shown here is derived from an EMBL/GenBank/DDBJ whole genome shotgun (WGS) entry which is preliminary data.</text>
</comment>
<reference evidence="2 3" key="1">
    <citation type="journal article" date="2021" name="BMC Genomics">
        <title>Datura genome reveals duplications of psychoactive alkaloid biosynthetic genes and high mutation rate following tissue culture.</title>
        <authorList>
            <person name="Rajewski A."/>
            <person name="Carter-House D."/>
            <person name="Stajich J."/>
            <person name="Litt A."/>
        </authorList>
    </citation>
    <scope>NUCLEOTIDE SEQUENCE [LARGE SCALE GENOMIC DNA]</scope>
    <source>
        <strain evidence="2">AR-01</strain>
    </source>
</reference>
<keyword evidence="3" id="KW-1185">Reference proteome</keyword>
<evidence type="ECO:0000313" key="3">
    <source>
        <dbReference type="Proteomes" id="UP000823775"/>
    </source>
</evidence>
<organism evidence="2 3">
    <name type="scientific">Datura stramonium</name>
    <name type="common">Jimsonweed</name>
    <name type="synonym">Common thornapple</name>
    <dbReference type="NCBI Taxonomy" id="4076"/>
    <lineage>
        <taxon>Eukaryota</taxon>
        <taxon>Viridiplantae</taxon>
        <taxon>Streptophyta</taxon>
        <taxon>Embryophyta</taxon>
        <taxon>Tracheophyta</taxon>
        <taxon>Spermatophyta</taxon>
        <taxon>Magnoliopsida</taxon>
        <taxon>eudicotyledons</taxon>
        <taxon>Gunneridae</taxon>
        <taxon>Pentapetalae</taxon>
        <taxon>asterids</taxon>
        <taxon>lamiids</taxon>
        <taxon>Solanales</taxon>
        <taxon>Solanaceae</taxon>
        <taxon>Solanoideae</taxon>
        <taxon>Datureae</taxon>
        <taxon>Datura</taxon>
    </lineage>
</organism>
<protein>
    <submittedName>
        <fullName evidence="2">Uncharacterized protein</fullName>
    </submittedName>
</protein>
<evidence type="ECO:0000256" key="1">
    <source>
        <dbReference type="SAM" id="MobiDB-lite"/>
    </source>
</evidence>
<evidence type="ECO:0000313" key="2">
    <source>
        <dbReference type="EMBL" id="MCD7457474.1"/>
    </source>
</evidence>
<sequence>MGDRVSLIGRGEGLWSFCRRIWRERTSEEAKEDLVSRWSEITGEEVCLWWCSPVERRLFFGQSWPKIMEGSTGRRKSHAASRRGESKGRSERECDGFNGGLIFPMVAG</sequence>
<gene>
    <name evidence="2" type="ORF">HAX54_035160</name>
</gene>
<dbReference type="Proteomes" id="UP000823775">
    <property type="component" value="Unassembled WGS sequence"/>
</dbReference>